<keyword evidence="2" id="KW-1133">Transmembrane helix</keyword>
<evidence type="ECO:0008006" key="6">
    <source>
        <dbReference type="Google" id="ProtNLM"/>
    </source>
</evidence>
<keyword evidence="2" id="KW-0472">Membrane</keyword>
<feature type="compositionally biased region" description="Polar residues" evidence="1">
    <location>
        <begin position="136"/>
        <end position="165"/>
    </location>
</feature>
<dbReference type="EMBL" id="CP136925">
    <property type="protein sequence ID" value="WXA13041.1"/>
    <property type="molecule type" value="Genomic_DNA"/>
</dbReference>
<gene>
    <name evidence="4" type="ORF">R3L15_13050</name>
    <name evidence="3" type="ORF">R3L16_08540</name>
</gene>
<keyword evidence="5" id="KW-1185">Reference proteome</keyword>
<dbReference type="Proteomes" id="UP001368318">
    <property type="component" value="Chromosome"/>
</dbReference>
<accession>A0AAU6NW55</accession>
<feature type="compositionally biased region" description="Polar residues" evidence="1">
    <location>
        <begin position="91"/>
        <end position="115"/>
    </location>
</feature>
<organism evidence="3 5">
    <name type="scientific">Mangrovimonas cancribranchiae</name>
    <dbReference type="NCBI Taxonomy" id="3080055"/>
    <lineage>
        <taxon>Bacteria</taxon>
        <taxon>Pseudomonadati</taxon>
        <taxon>Bacteroidota</taxon>
        <taxon>Flavobacteriia</taxon>
        <taxon>Flavobacteriales</taxon>
        <taxon>Flavobacteriaceae</taxon>
        <taxon>Mangrovimonas</taxon>
    </lineage>
</organism>
<dbReference type="KEGG" id="mcaa:R3L15_13050"/>
<feature type="region of interest" description="Disordered" evidence="1">
    <location>
        <begin position="136"/>
        <end position="204"/>
    </location>
</feature>
<dbReference type="RefSeq" id="WP_338732195.1">
    <property type="nucleotide sequence ID" value="NZ_CP136924.1"/>
</dbReference>
<evidence type="ECO:0000256" key="2">
    <source>
        <dbReference type="SAM" id="Phobius"/>
    </source>
</evidence>
<evidence type="ECO:0000313" key="4">
    <source>
        <dbReference type="EMBL" id="WXA13041.1"/>
    </source>
</evidence>
<evidence type="ECO:0000256" key="1">
    <source>
        <dbReference type="SAM" id="MobiDB-lite"/>
    </source>
</evidence>
<evidence type="ECO:0000313" key="5">
    <source>
        <dbReference type="Proteomes" id="UP001368318"/>
    </source>
</evidence>
<keyword evidence="2" id="KW-0812">Transmembrane</keyword>
<proteinExistence type="predicted"/>
<reference evidence="3 5" key="1">
    <citation type="submission" date="2023-10" db="EMBL/GenBank/DDBJ databases">
        <title>Culture-based analysis of two novel bacteria associated with mangrove crab gills.</title>
        <authorList>
            <person name="Yang X."/>
            <person name="Garuglieri E."/>
            <person name="Van Goethem M.W."/>
            <person name="Fusi M."/>
            <person name="Marasco R."/>
            <person name="Daffonchio D.G."/>
        </authorList>
    </citation>
    <scope>NUCLEOTIDE SEQUENCE [LARGE SCALE GENOMIC DNA]</scope>
    <source>
        <strain evidence="4">UG2-1</strain>
        <strain evidence="3">UG2-2</strain>
        <strain evidence="5">UG2_2</strain>
    </source>
</reference>
<dbReference type="AlphaFoldDB" id="A0AAU6NW55"/>
<feature type="compositionally biased region" description="Polar residues" evidence="1">
    <location>
        <begin position="190"/>
        <end position="204"/>
    </location>
</feature>
<protein>
    <recommendedName>
        <fullName evidence="6">Outer membrane protein beta-barrel domain-containing protein</fullName>
    </recommendedName>
</protein>
<dbReference type="EMBL" id="CP136924">
    <property type="protein sequence ID" value="WXA01799.1"/>
    <property type="molecule type" value="Genomic_DNA"/>
</dbReference>
<feature type="compositionally biased region" description="Low complexity" evidence="1">
    <location>
        <begin position="177"/>
        <end position="189"/>
    </location>
</feature>
<evidence type="ECO:0000313" key="3">
    <source>
        <dbReference type="EMBL" id="WXA01799.1"/>
    </source>
</evidence>
<name>A0AAU6NW55_9FLAO</name>
<feature type="region of interest" description="Disordered" evidence="1">
    <location>
        <begin position="80"/>
        <end position="120"/>
    </location>
</feature>
<sequence>MSDKKHIDRIFQEKFKDFEASPSKQVWEGIQNELHQSENNKTPKAIPFWVKLSSVAAILIFILAISGLLQMDFNENEEKKPTVVNTNTNNIKTAENDSPSSTKTLNTNASKNASIEESDKQEVLLKQKQNIKTKQYVSTPSKTVSNKALTESGKTASNTSTVTKNTGRKNMASANKTQNTTQLANTNQTPVNTKNRTNSLKQKNIYQASNDESSIYSYSSTAKNSITEIESYLSPNLKTTIPKNGITADTLITIHTENAIEKAIATAKEAEQNNEEENVTNRWQVSANIAPVYYNSFGDGSHIDEQFVGNSKTGEVNTSYGVNVSYALNKKWALRTGINSLNLSYDTNGVILYESAGNQQISPLKNVSLSSSSQNIAAISSNTIQASNVPEIFSQNYNAAISQRLSYFEIPIEIEYNLLESRFGIQVIGGVSTFFLDDNQIYSEFDGYKNHIGEANNINDLSFSGNLGLGFNYKFTDTFKFNLEPTFKYQFNAYENTSGNFNPYIIGVYSGFSFRF</sequence>
<feature type="transmembrane region" description="Helical" evidence="2">
    <location>
        <begin position="48"/>
        <end position="69"/>
    </location>
</feature>